<name>A0A401RYY0_CHIPU</name>
<dbReference type="FunFam" id="3.30.870.10:FF:000004">
    <property type="entry name" value="protein FAM83H isoform X2"/>
    <property type="match status" value="1"/>
</dbReference>
<dbReference type="GO" id="GO:1902480">
    <property type="term" value="P:protein localization to mitotic spindle"/>
    <property type="evidence" value="ECO:0007669"/>
    <property type="project" value="TreeGrafter"/>
</dbReference>
<evidence type="ECO:0000256" key="3">
    <source>
        <dbReference type="ARBA" id="ARBA00022490"/>
    </source>
</evidence>
<sequence>MNDSQCLDDLPIVSRWCGAPRQELGLREFYSETQRLALEELIAGGEGAYSAFLKRERAQGFLSADEIASILQSTISPPGLESQTLEQSFTGSNDLSSGTYFPDASDTEVPVLDIGWPVYPSNWYRGVTQVEVYFQPSYGELIYSCKEAIRKLIRKAEKVIALVMDTFTDIDILKDLHEACRRRRVPVYILLDQSSLPLFQKMCRDAGVQVEEERKMRVRTITGCTYCTRTGAKVIGRVHEKFMLIDCDKVATGSYSFTWTDGKLNRSNLTVLSGQLSEFYDEEFRILYAQSQPIPTQSADFRNCAIYEEIAAKRLVSRQPTASNAINRQIVPCSPLKCKHEAVDQTAEKKPCSQTSVGSADSHVSETSTLSDKAPHRTKDVKSVSIQTDLEVQPGTVMHSTSTQTCIVLKDVEAQTALLSKSSSTQTYTCTRIGAQAETLTAPAPLSVTEQSDTDGCPAIGESTDTPGQPPPSPTESSDSSSRSSSSTTSEGQQCHNSASYHHAGLHSTNSTLRNCFQKLTKERQFHYITIRSKLDSMVAILSRSRHLNKFPSHELDRYNVRGSELMSRNRVLGFREVSALASLALRN</sequence>
<keyword evidence="3" id="KW-0963">Cytoplasm</keyword>
<comment type="similarity">
    <text evidence="2">Belongs to the FAM83 family.</text>
</comment>
<dbReference type="STRING" id="137246.A0A401RYY0"/>
<feature type="compositionally biased region" description="Basic and acidic residues" evidence="4">
    <location>
        <begin position="373"/>
        <end position="382"/>
    </location>
</feature>
<evidence type="ECO:0000313" key="6">
    <source>
        <dbReference type="EMBL" id="GCC23290.1"/>
    </source>
</evidence>
<dbReference type="InterPro" id="IPR050944">
    <property type="entry name" value="FAM83"/>
</dbReference>
<feature type="region of interest" description="Disordered" evidence="4">
    <location>
        <begin position="349"/>
        <end position="382"/>
    </location>
</feature>
<dbReference type="GO" id="GO:0007165">
    <property type="term" value="P:signal transduction"/>
    <property type="evidence" value="ECO:0007669"/>
    <property type="project" value="TreeGrafter"/>
</dbReference>
<dbReference type="Gene3D" id="3.30.870.10">
    <property type="entry name" value="Endonuclease Chain A"/>
    <property type="match status" value="1"/>
</dbReference>
<evidence type="ECO:0000313" key="7">
    <source>
        <dbReference type="Proteomes" id="UP000287033"/>
    </source>
</evidence>
<dbReference type="Proteomes" id="UP000287033">
    <property type="component" value="Unassembled WGS sequence"/>
</dbReference>
<dbReference type="OrthoDB" id="9882762at2759"/>
<dbReference type="InterPro" id="IPR012461">
    <property type="entry name" value="SACK1"/>
</dbReference>
<dbReference type="GO" id="GO:0070372">
    <property type="term" value="P:regulation of ERK1 and ERK2 cascade"/>
    <property type="evidence" value="ECO:0007669"/>
    <property type="project" value="TreeGrafter"/>
</dbReference>
<comment type="subcellular location">
    <subcellularLocation>
        <location evidence="1">Cytoplasm</location>
    </subcellularLocation>
</comment>
<gene>
    <name evidence="6" type="ORF">chiPu_0001684</name>
</gene>
<dbReference type="EMBL" id="BEZZ01000026">
    <property type="protein sequence ID" value="GCC23290.1"/>
    <property type="molecule type" value="Genomic_DNA"/>
</dbReference>
<feature type="compositionally biased region" description="Low complexity" evidence="4">
    <location>
        <begin position="475"/>
        <end position="490"/>
    </location>
</feature>
<evidence type="ECO:0000256" key="4">
    <source>
        <dbReference type="SAM" id="MobiDB-lite"/>
    </source>
</evidence>
<dbReference type="PANTHER" id="PTHR16181">
    <property type="entry name" value="PROTEIN FAM83A-RELATED"/>
    <property type="match status" value="1"/>
</dbReference>
<comment type="caution">
    <text evidence="6">The sequence shown here is derived from an EMBL/GenBank/DDBJ whole genome shotgun (WGS) entry which is preliminary data.</text>
</comment>
<dbReference type="OMA" id="AIRHCTS"/>
<reference evidence="6 7" key="1">
    <citation type="journal article" date="2018" name="Nat. Ecol. Evol.">
        <title>Shark genomes provide insights into elasmobranch evolution and the origin of vertebrates.</title>
        <authorList>
            <person name="Hara Y"/>
            <person name="Yamaguchi K"/>
            <person name="Onimaru K"/>
            <person name="Kadota M"/>
            <person name="Koyanagi M"/>
            <person name="Keeley SD"/>
            <person name="Tatsumi K"/>
            <person name="Tanaka K"/>
            <person name="Motone F"/>
            <person name="Kageyama Y"/>
            <person name="Nozu R"/>
            <person name="Adachi N"/>
            <person name="Nishimura O"/>
            <person name="Nakagawa R"/>
            <person name="Tanegashima C"/>
            <person name="Kiyatake I"/>
            <person name="Matsumoto R"/>
            <person name="Murakumo K"/>
            <person name="Nishida K"/>
            <person name="Terakita A"/>
            <person name="Kuratani S"/>
            <person name="Sato K"/>
            <person name="Hyodo S Kuraku.S."/>
        </authorList>
    </citation>
    <scope>NUCLEOTIDE SEQUENCE [LARGE SCALE GENOMIC DNA]</scope>
</reference>
<keyword evidence="7" id="KW-1185">Reference proteome</keyword>
<evidence type="ECO:0000256" key="2">
    <source>
        <dbReference type="ARBA" id="ARBA00006937"/>
    </source>
</evidence>
<evidence type="ECO:0000259" key="5">
    <source>
        <dbReference type="Pfam" id="PF07894"/>
    </source>
</evidence>
<dbReference type="GO" id="GO:0097431">
    <property type="term" value="C:mitotic spindle pole"/>
    <property type="evidence" value="ECO:0007669"/>
    <property type="project" value="TreeGrafter"/>
</dbReference>
<protein>
    <recommendedName>
        <fullName evidence="5">Scaffolding anchor of CK1 domain-containing protein</fullName>
    </recommendedName>
</protein>
<dbReference type="PANTHER" id="PTHR16181:SF29">
    <property type="entry name" value="PROTEIN FAM83A-RELATED"/>
    <property type="match status" value="1"/>
</dbReference>
<dbReference type="AlphaFoldDB" id="A0A401RYY0"/>
<dbReference type="GO" id="GO:0032006">
    <property type="term" value="P:regulation of TOR signaling"/>
    <property type="evidence" value="ECO:0007669"/>
    <property type="project" value="TreeGrafter"/>
</dbReference>
<accession>A0A401RYY0</accession>
<organism evidence="6 7">
    <name type="scientific">Chiloscyllium punctatum</name>
    <name type="common">Brownbanded bambooshark</name>
    <name type="synonym">Hemiscyllium punctatum</name>
    <dbReference type="NCBI Taxonomy" id="137246"/>
    <lineage>
        <taxon>Eukaryota</taxon>
        <taxon>Metazoa</taxon>
        <taxon>Chordata</taxon>
        <taxon>Craniata</taxon>
        <taxon>Vertebrata</taxon>
        <taxon>Chondrichthyes</taxon>
        <taxon>Elasmobranchii</taxon>
        <taxon>Galeomorphii</taxon>
        <taxon>Galeoidea</taxon>
        <taxon>Orectolobiformes</taxon>
        <taxon>Hemiscylliidae</taxon>
        <taxon>Chiloscyllium</taxon>
    </lineage>
</organism>
<dbReference type="GO" id="GO:0005829">
    <property type="term" value="C:cytosol"/>
    <property type="evidence" value="ECO:0007669"/>
    <property type="project" value="TreeGrafter"/>
</dbReference>
<feature type="domain" description="Scaffolding anchor of CK1" evidence="5">
    <location>
        <begin position="22"/>
        <end position="293"/>
    </location>
</feature>
<dbReference type="SUPFAM" id="SSF56024">
    <property type="entry name" value="Phospholipase D/nuclease"/>
    <property type="match status" value="1"/>
</dbReference>
<dbReference type="GO" id="GO:0019901">
    <property type="term" value="F:protein kinase binding"/>
    <property type="evidence" value="ECO:0007669"/>
    <property type="project" value="TreeGrafter"/>
</dbReference>
<evidence type="ECO:0000256" key="1">
    <source>
        <dbReference type="ARBA" id="ARBA00004496"/>
    </source>
</evidence>
<dbReference type="Pfam" id="PF07894">
    <property type="entry name" value="SACK1"/>
    <property type="match status" value="1"/>
</dbReference>
<proteinExistence type="inferred from homology"/>
<dbReference type="GO" id="GO:1902808">
    <property type="term" value="P:positive regulation of cell cycle G1/S phase transition"/>
    <property type="evidence" value="ECO:0007669"/>
    <property type="project" value="TreeGrafter"/>
</dbReference>
<feature type="region of interest" description="Disordered" evidence="4">
    <location>
        <begin position="441"/>
        <end position="496"/>
    </location>
</feature>